<dbReference type="FunFam" id="3.40.50.300:FF:000224">
    <property type="entry name" value="Energy-coupling factor transporter ATP-binding protein EcfA"/>
    <property type="match status" value="1"/>
</dbReference>
<dbReference type="AlphaFoldDB" id="A0A151B0N4"/>
<dbReference type="GO" id="GO:0016887">
    <property type="term" value="F:ATP hydrolysis activity"/>
    <property type="evidence" value="ECO:0007669"/>
    <property type="project" value="InterPro"/>
</dbReference>
<keyword evidence="11" id="KW-1185">Reference proteome</keyword>
<evidence type="ECO:0000256" key="2">
    <source>
        <dbReference type="ARBA" id="ARBA00005417"/>
    </source>
</evidence>
<evidence type="ECO:0000256" key="5">
    <source>
        <dbReference type="ARBA" id="ARBA00022741"/>
    </source>
</evidence>
<comment type="subcellular location">
    <subcellularLocation>
        <location evidence="1">Cell membrane</location>
        <topology evidence="1">Peripheral membrane protein</topology>
    </subcellularLocation>
</comment>
<dbReference type="Proteomes" id="UP000075670">
    <property type="component" value="Unassembled WGS sequence"/>
</dbReference>
<dbReference type="PROSITE" id="PS50893">
    <property type="entry name" value="ABC_TRANSPORTER_2"/>
    <property type="match status" value="1"/>
</dbReference>
<keyword evidence="6 10" id="KW-0067">ATP-binding</keyword>
<evidence type="ECO:0000256" key="4">
    <source>
        <dbReference type="ARBA" id="ARBA00022475"/>
    </source>
</evidence>
<evidence type="ECO:0000256" key="3">
    <source>
        <dbReference type="ARBA" id="ARBA00022448"/>
    </source>
</evidence>
<organism evidence="10 11">
    <name type="scientific">Moorella mulderi DSM 14980</name>
    <dbReference type="NCBI Taxonomy" id="1122241"/>
    <lineage>
        <taxon>Bacteria</taxon>
        <taxon>Bacillati</taxon>
        <taxon>Bacillota</taxon>
        <taxon>Clostridia</taxon>
        <taxon>Neomoorellales</taxon>
        <taxon>Neomoorellaceae</taxon>
        <taxon>Neomoorella</taxon>
    </lineage>
</organism>
<dbReference type="InterPro" id="IPR017871">
    <property type="entry name" value="ABC_transporter-like_CS"/>
</dbReference>
<accession>A0A151B0N4</accession>
<dbReference type="PATRIC" id="fig|1122241.3.peg.50"/>
<keyword evidence="3" id="KW-0813">Transport</keyword>
<protein>
    <submittedName>
        <fullName evidence="10">Energy-coupling factor transporter ATP-binding protein EcfA2</fullName>
        <ecNumber evidence="10">3.6.3.-</ecNumber>
    </submittedName>
</protein>
<keyword evidence="8" id="KW-0472">Membrane</keyword>
<keyword evidence="10" id="KW-0378">Hydrolase</keyword>
<dbReference type="InterPro" id="IPR015856">
    <property type="entry name" value="ABC_transpr_CbiO/EcfA_su"/>
</dbReference>
<dbReference type="InterPro" id="IPR003439">
    <property type="entry name" value="ABC_transporter-like_ATP-bd"/>
</dbReference>
<dbReference type="PANTHER" id="PTHR43553">
    <property type="entry name" value="HEAVY METAL TRANSPORTER"/>
    <property type="match status" value="1"/>
</dbReference>
<dbReference type="GO" id="GO:0043190">
    <property type="term" value="C:ATP-binding cassette (ABC) transporter complex"/>
    <property type="evidence" value="ECO:0007669"/>
    <property type="project" value="TreeGrafter"/>
</dbReference>
<feature type="domain" description="ABC transporter" evidence="9">
    <location>
        <begin position="2"/>
        <end position="235"/>
    </location>
</feature>
<gene>
    <name evidence="10" type="primary">ecfA2_1</name>
    <name evidence="10" type="ORF">MOMUL_00440</name>
</gene>
<dbReference type="GO" id="GO:0005524">
    <property type="term" value="F:ATP binding"/>
    <property type="evidence" value="ECO:0007669"/>
    <property type="project" value="UniProtKB-KW"/>
</dbReference>
<dbReference type="InterPro" id="IPR027417">
    <property type="entry name" value="P-loop_NTPase"/>
</dbReference>
<proteinExistence type="inferred from homology"/>
<evidence type="ECO:0000256" key="8">
    <source>
        <dbReference type="ARBA" id="ARBA00023136"/>
    </source>
</evidence>
<comment type="caution">
    <text evidence="10">The sequence shown here is derived from an EMBL/GenBank/DDBJ whole genome shotgun (WGS) entry which is preliminary data.</text>
</comment>
<dbReference type="EMBL" id="LTBC01000001">
    <property type="protein sequence ID" value="KYH33343.1"/>
    <property type="molecule type" value="Genomic_DNA"/>
</dbReference>
<evidence type="ECO:0000256" key="7">
    <source>
        <dbReference type="ARBA" id="ARBA00022967"/>
    </source>
</evidence>
<dbReference type="PANTHER" id="PTHR43553:SF24">
    <property type="entry name" value="ENERGY-COUPLING FACTOR TRANSPORTER ATP-BINDING PROTEIN ECFA1"/>
    <property type="match status" value="1"/>
</dbReference>
<keyword evidence="5" id="KW-0547">Nucleotide-binding</keyword>
<dbReference type="EC" id="3.6.3.-" evidence="10"/>
<evidence type="ECO:0000313" key="11">
    <source>
        <dbReference type="Proteomes" id="UP000075670"/>
    </source>
</evidence>
<dbReference type="InterPro" id="IPR050095">
    <property type="entry name" value="ECF_ABC_transporter_ATP-bd"/>
</dbReference>
<dbReference type="InterPro" id="IPR003593">
    <property type="entry name" value="AAA+_ATPase"/>
</dbReference>
<keyword evidence="4" id="KW-1003">Cell membrane</keyword>
<dbReference type="Pfam" id="PF00005">
    <property type="entry name" value="ABC_tran"/>
    <property type="match status" value="1"/>
</dbReference>
<dbReference type="CDD" id="cd03225">
    <property type="entry name" value="ABC_cobalt_CbiO_domain1"/>
    <property type="match status" value="1"/>
</dbReference>
<reference evidence="10 11" key="1">
    <citation type="submission" date="2016-02" db="EMBL/GenBank/DDBJ databases">
        <title>Genome sequence of Moorella mulderi DSM 14980.</title>
        <authorList>
            <person name="Poehlein A."/>
            <person name="Daniel R."/>
        </authorList>
    </citation>
    <scope>NUCLEOTIDE SEQUENCE [LARGE SCALE GENOMIC DNA]</scope>
    <source>
        <strain evidence="10 11">DSM 14980</strain>
    </source>
</reference>
<keyword evidence="7" id="KW-1278">Translocase</keyword>
<evidence type="ECO:0000259" key="9">
    <source>
        <dbReference type="PROSITE" id="PS50893"/>
    </source>
</evidence>
<comment type="similarity">
    <text evidence="2">Belongs to the ABC transporter superfamily.</text>
</comment>
<dbReference type="OrthoDB" id="9814634at2"/>
<sequence length="281" mass="30629">MIRAENVEFTYPNGFQALRDLSFHIRSGEFVALIGQNGAGKTTLLKLLNGLLKPTAGRILIGGLDTARARVAELARKVGFLFQNPDHQIFLPTVREELAFGPKNLGLKGAALEDRVAEAAAAVGLTPYLDVNPRQLSKGQRQRVALASVLAMQPEVLVLDEPTTGQDYREALEIMRLVKKLHQQGHTVLLVSHDMEMVARFAGRALVLGEGRLLLDGPVATVFAREDILAATGLVPPQVIQLARPYQEQGLLRPVLTVEELYAEIIAALRGEVDARQVLPA</sequence>
<dbReference type="SMART" id="SM00382">
    <property type="entry name" value="AAA"/>
    <property type="match status" value="1"/>
</dbReference>
<dbReference type="Gene3D" id="3.40.50.300">
    <property type="entry name" value="P-loop containing nucleotide triphosphate hydrolases"/>
    <property type="match status" value="1"/>
</dbReference>
<name>A0A151B0N4_9FIRM</name>
<evidence type="ECO:0000256" key="1">
    <source>
        <dbReference type="ARBA" id="ARBA00004202"/>
    </source>
</evidence>
<evidence type="ECO:0000313" key="10">
    <source>
        <dbReference type="EMBL" id="KYH33343.1"/>
    </source>
</evidence>
<evidence type="ECO:0000256" key="6">
    <source>
        <dbReference type="ARBA" id="ARBA00022840"/>
    </source>
</evidence>
<dbReference type="GO" id="GO:0042626">
    <property type="term" value="F:ATPase-coupled transmembrane transporter activity"/>
    <property type="evidence" value="ECO:0007669"/>
    <property type="project" value="TreeGrafter"/>
</dbReference>
<dbReference type="PROSITE" id="PS00211">
    <property type="entry name" value="ABC_TRANSPORTER_1"/>
    <property type="match status" value="1"/>
</dbReference>
<dbReference type="SUPFAM" id="SSF52540">
    <property type="entry name" value="P-loop containing nucleoside triphosphate hydrolases"/>
    <property type="match status" value="1"/>
</dbReference>
<dbReference type="RefSeq" id="WP_062280017.1">
    <property type="nucleotide sequence ID" value="NZ_LTBC01000001.1"/>
</dbReference>